<evidence type="ECO:0000313" key="2">
    <source>
        <dbReference type="Proteomes" id="UP000054538"/>
    </source>
</evidence>
<protein>
    <submittedName>
        <fullName evidence="1">Uncharacterized protein</fullName>
    </submittedName>
</protein>
<reference evidence="1 2" key="1">
    <citation type="submission" date="2014-04" db="EMBL/GenBank/DDBJ databases">
        <authorList>
            <consortium name="DOE Joint Genome Institute"/>
            <person name="Kuo A."/>
            <person name="Kohler A."/>
            <person name="Jargeat P."/>
            <person name="Nagy L.G."/>
            <person name="Floudas D."/>
            <person name="Copeland A."/>
            <person name="Barry K.W."/>
            <person name="Cichocki N."/>
            <person name="Veneault-Fourrey C."/>
            <person name="LaButti K."/>
            <person name="Lindquist E.A."/>
            <person name="Lipzen A."/>
            <person name="Lundell T."/>
            <person name="Morin E."/>
            <person name="Murat C."/>
            <person name="Sun H."/>
            <person name="Tunlid A."/>
            <person name="Henrissat B."/>
            <person name="Grigoriev I.V."/>
            <person name="Hibbett D.S."/>
            <person name="Martin F."/>
            <person name="Nordberg H.P."/>
            <person name="Cantor M.N."/>
            <person name="Hua S.X."/>
        </authorList>
    </citation>
    <scope>NUCLEOTIDE SEQUENCE [LARGE SCALE GENOMIC DNA]</scope>
    <source>
        <strain evidence="1 2">Ve08.2h10</strain>
    </source>
</reference>
<feature type="non-terminal residue" evidence="1">
    <location>
        <position position="93"/>
    </location>
</feature>
<sequence>MAHWCPKCINHIRNGSSQPACAFSAAPVDFQMPTLVILASPARFCRFCFQRTCTFSTHPCIFTLTRVFTLTHAFLASPVRFELHPHIFTRFNL</sequence>
<keyword evidence="2" id="KW-1185">Reference proteome</keyword>
<accession>A0A0D0E411</accession>
<dbReference type="AlphaFoldDB" id="A0A0D0E411"/>
<proteinExistence type="predicted"/>
<name>A0A0D0E411_9AGAM</name>
<evidence type="ECO:0000313" key="1">
    <source>
        <dbReference type="EMBL" id="KIK95809.1"/>
    </source>
</evidence>
<dbReference type="EMBL" id="KN825020">
    <property type="protein sequence ID" value="KIK95809.1"/>
    <property type="molecule type" value="Genomic_DNA"/>
</dbReference>
<dbReference type="HOGENOM" id="CLU_184137_0_0_1"/>
<reference evidence="2" key="2">
    <citation type="submission" date="2015-01" db="EMBL/GenBank/DDBJ databases">
        <title>Evolutionary Origins and Diversification of the Mycorrhizal Mutualists.</title>
        <authorList>
            <consortium name="DOE Joint Genome Institute"/>
            <consortium name="Mycorrhizal Genomics Consortium"/>
            <person name="Kohler A."/>
            <person name="Kuo A."/>
            <person name="Nagy L.G."/>
            <person name="Floudas D."/>
            <person name="Copeland A."/>
            <person name="Barry K.W."/>
            <person name="Cichocki N."/>
            <person name="Veneault-Fourrey C."/>
            <person name="LaButti K."/>
            <person name="Lindquist E.A."/>
            <person name="Lipzen A."/>
            <person name="Lundell T."/>
            <person name="Morin E."/>
            <person name="Murat C."/>
            <person name="Riley R."/>
            <person name="Ohm R."/>
            <person name="Sun H."/>
            <person name="Tunlid A."/>
            <person name="Henrissat B."/>
            <person name="Grigoriev I.V."/>
            <person name="Hibbett D.S."/>
            <person name="Martin F."/>
        </authorList>
    </citation>
    <scope>NUCLEOTIDE SEQUENCE [LARGE SCALE GENOMIC DNA]</scope>
    <source>
        <strain evidence="2">Ve08.2h10</strain>
    </source>
</reference>
<organism evidence="1 2">
    <name type="scientific">Paxillus rubicundulus Ve08.2h10</name>
    <dbReference type="NCBI Taxonomy" id="930991"/>
    <lineage>
        <taxon>Eukaryota</taxon>
        <taxon>Fungi</taxon>
        <taxon>Dikarya</taxon>
        <taxon>Basidiomycota</taxon>
        <taxon>Agaricomycotina</taxon>
        <taxon>Agaricomycetes</taxon>
        <taxon>Agaricomycetidae</taxon>
        <taxon>Boletales</taxon>
        <taxon>Paxilineae</taxon>
        <taxon>Paxillaceae</taxon>
        <taxon>Paxillus</taxon>
    </lineage>
</organism>
<gene>
    <name evidence="1" type="ORF">PAXRUDRAFT_826662</name>
</gene>
<dbReference type="InParanoid" id="A0A0D0E411"/>
<dbReference type="Proteomes" id="UP000054538">
    <property type="component" value="Unassembled WGS sequence"/>
</dbReference>